<feature type="region of interest" description="Disordered" evidence="1">
    <location>
        <begin position="394"/>
        <end position="415"/>
    </location>
</feature>
<evidence type="ECO:0000313" key="4">
    <source>
        <dbReference type="Proteomes" id="UP000800092"/>
    </source>
</evidence>
<dbReference type="GO" id="GO:0000993">
    <property type="term" value="F:RNA polymerase II complex binding"/>
    <property type="evidence" value="ECO:0007669"/>
    <property type="project" value="InterPro"/>
</dbReference>
<dbReference type="InterPro" id="IPR008942">
    <property type="entry name" value="ENTH_VHS"/>
</dbReference>
<dbReference type="InterPro" id="IPR047415">
    <property type="entry name" value="Pcf11_CID"/>
</dbReference>
<dbReference type="InterPro" id="IPR021605">
    <property type="entry name" value="Pcf11_Clp1-ID"/>
</dbReference>
<reference evidence="3" key="1">
    <citation type="journal article" date="2020" name="Stud. Mycol.">
        <title>101 Dothideomycetes genomes: a test case for predicting lifestyles and emergence of pathogens.</title>
        <authorList>
            <person name="Haridas S."/>
            <person name="Albert R."/>
            <person name="Binder M."/>
            <person name="Bloem J."/>
            <person name="Labutti K."/>
            <person name="Salamov A."/>
            <person name="Andreopoulos B."/>
            <person name="Baker S."/>
            <person name="Barry K."/>
            <person name="Bills G."/>
            <person name="Bluhm B."/>
            <person name="Cannon C."/>
            <person name="Castanera R."/>
            <person name="Culley D."/>
            <person name="Daum C."/>
            <person name="Ezra D."/>
            <person name="Gonzalez J."/>
            <person name="Henrissat B."/>
            <person name="Kuo A."/>
            <person name="Liang C."/>
            <person name="Lipzen A."/>
            <person name="Lutzoni F."/>
            <person name="Magnuson J."/>
            <person name="Mondo S."/>
            <person name="Nolan M."/>
            <person name="Ohm R."/>
            <person name="Pangilinan J."/>
            <person name="Park H.-J."/>
            <person name="Ramirez L."/>
            <person name="Alfaro M."/>
            <person name="Sun H."/>
            <person name="Tritt A."/>
            <person name="Yoshinaga Y."/>
            <person name="Zwiers L.-H."/>
            <person name="Turgeon B."/>
            <person name="Goodwin S."/>
            <person name="Spatafora J."/>
            <person name="Crous P."/>
            <person name="Grigoriev I."/>
        </authorList>
    </citation>
    <scope>NUCLEOTIDE SEQUENCE</scope>
    <source>
        <strain evidence="3">Tuck. ex Michener</strain>
    </source>
</reference>
<feature type="domain" description="CID" evidence="2">
    <location>
        <begin position="4"/>
        <end position="142"/>
    </location>
</feature>
<dbReference type="PROSITE" id="PS51391">
    <property type="entry name" value="CID"/>
    <property type="match status" value="1"/>
</dbReference>
<dbReference type="PANTHER" id="PTHR15921">
    <property type="entry name" value="PRE-MRNA CLEAVAGE COMPLEX II"/>
    <property type="match status" value="1"/>
</dbReference>
<dbReference type="GO" id="GO:0005849">
    <property type="term" value="C:mRNA cleavage factor complex"/>
    <property type="evidence" value="ECO:0007669"/>
    <property type="project" value="InterPro"/>
</dbReference>
<dbReference type="SMART" id="SM00582">
    <property type="entry name" value="RPR"/>
    <property type="match status" value="1"/>
</dbReference>
<gene>
    <name evidence="3" type="ORF">EV356DRAFT_525389</name>
</gene>
<feature type="compositionally biased region" description="Low complexity" evidence="1">
    <location>
        <begin position="318"/>
        <end position="349"/>
    </location>
</feature>
<feature type="compositionally biased region" description="Polar residues" evidence="1">
    <location>
        <begin position="467"/>
        <end position="480"/>
    </location>
</feature>
<dbReference type="Pfam" id="PF21936">
    <property type="entry name" value="Pcf11_C"/>
    <property type="match status" value="1"/>
</dbReference>
<dbReference type="GO" id="GO:0006369">
    <property type="term" value="P:termination of RNA polymerase II transcription"/>
    <property type="evidence" value="ECO:0007669"/>
    <property type="project" value="InterPro"/>
</dbReference>
<dbReference type="CDD" id="cd16982">
    <property type="entry name" value="CID_Pcf11"/>
    <property type="match status" value="1"/>
</dbReference>
<dbReference type="AlphaFoldDB" id="A0A6A6H2G2"/>
<feature type="region of interest" description="Disordered" evidence="1">
    <location>
        <begin position="141"/>
        <end position="240"/>
    </location>
</feature>
<dbReference type="InterPro" id="IPR054127">
    <property type="entry name" value="Pcf11_C"/>
</dbReference>
<dbReference type="SUPFAM" id="SSF48464">
    <property type="entry name" value="ENTH/VHS domain"/>
    <property type="match status" value="1"/>
</dbReference>
<evidence type="ECO:0000256" key="1">
    <source>
        <dbReference type="SAM" id="MobiDB-lite"/>
    </source>
</evidence>
<proteinExistence type="predicted"/>
<organism evidence="3 4">
    <name type="scientific">Viridothelium virens</name>
    <name type="common">Speckled blister lichen</name>
    <name type="synonym">Trypethelium virens</name>
    <dbReference type="NCBI Taxonomy" id="1048519"/>
    <lineage>
        <taxon>Eukaryota</taxon>
        <taxon>Fungi</taxon>
        <taxon>Dikarya</taxon>
        <taxon>Ascomycota</taxon>
        <taxon>Pezizomycotina</taxon>
        <taxon>Dothideomycetes</taxon>
        <taxon>Dothideomycetes incertae sedis</taxon>
        <taxon>Trypetheliales</taxon>
        <taxon>Trypetheliaceae</taxon>
        <taxon>Viridothelium</taxon>
    </lineage>
</organism>
<name>A0A6A6H2G2_VIRVR</name>
<feature type="region of interest" description="Disordered" evidence="1">
    <location>
        <begin position="560"/>
        <end position="598"/>
    </location>
</feature>
<dbReference type="GO" id="GO:0031124">
    <property type="term" value="P:mRNA 3'-end processing"/>
    <property type="evidence" value="ECO:0007669"/>
    <property type="project" value="InterPro"/>
</dbReference>
<accession>A0A6A6H2G2</accession>
<dbReference type="GO" id="GO:0005737">
    <property type="term" value="C:cytoplasm"/>
    <property type="evidence" value="ECO:0007669"/>
    <property type="project" value="TreeGrafter"/>
</dbReference>
<feature type="region of interest" description="Disordered" evidence="1">
    <location>
        <begin position="459"/>
        <end position="483"/>
    </location>
</feature>
<dbReference type="EMBL" id="ML991819">
    <property type="protein sequence ID" value="KAF2232061.1"/>
    <property type="molecule type" value="Genomic_DNA"/>
</dbReference>
<dbReference type="Pfam" id="PF11526">
    <property type="entry name" value="Pfc11_Clp1_ID"/>
    <property type="match status" value="1"/>
</dbReference>
<dbReference type="Gene3D" id="1.25.40.90">
    <property type="match status" value="1"/>
</dbReference>
<sequence>MASSSDEVAADFEDSLKDLQINNRYEISNLTIIAKENTEHAQAISEVLEKHIRKTPPQRKLPALYVLDSIVKNVGSPYPVYLGKNLFSTFMDAYQLVDPATRRNMEGMLKTWKEGIPNSGDPSPVFQSEVTKRIENALIKAKTAAVQSQQNQARSNRSPFPLPPRPMQSPALPYRNTPTPPHQNSMYSAPPPNVGQVPYGNAAQPRQFTNPQTLAAQPSQQYPTQFTPSHQYNQYASPSNPQADLERLLHDIDRLIKTAQSEWAANFGDTGVQKRLQALLDLQNIVRGQQLPPEQLKAVQDQVSSLSAQAHHVPKPLQQFQPTQNQPNTARTYSPQPLQQASQQFQPSSSQPPPTQGGIDMNMIARILGTSTPIQQPTHSIPQIHSVAPSAISTPQNQIQPNAPPATTPQSGTGTSLLDALRSAGFVGGTPATPASAAPPTLPLPAASIVQQLSTPPSLPTGLPKPVNTSKNDVNLNPASLKTPRPDLYISRLLSSRPNQCSTCGRRFTANDTGRAQKQRHLDWHFRTNRRMQDESRRGQNRAFYIDELAWIKSREIDESADPNAGDNGSGQLANGAVAADGGTGTAGKEGTKDPKMRYIPVPPDAAATKPRCPICQEEWKSVWRDEVQDWVWMDAIKVGGRVYHATCYEEVNRGLGVGTQAPKRETPTPDSILGKRKGEIEGRDVRMKLKKEGL</sequence>
<dbReference type="GO" id="GO:0003729">
    <property type="term" value="F:mRNA binding"/>
    <property type="evidence" value="ECO:0007669"/>
    <property type="project" value="InterPro"/>
</dbReference>
<dbReference type="FunFam" id="1.25.40.90:FF:000016">
    <property type="entry name" value="mRNA cleavage factor complex component Pcf11"/>
    <property type="match status" value="1"/>
</dbReference>
<dbReference type="PANTHER" id="PTHR15921:SF3">
    <property type="entry name" value="PRE-MRNA CLEAVAGE COMPLEX 2 PROTEIN PCF11"/>
    <property type="match status" value="1"/>
</dbReference>
<keyword evidence="4" id="KW-1185">Reference proteome</keyword>
<feature type="compositionally biased region" description="Polar residues" evidence="1">
    <location>
        <begin position="204"/>
        <end position="240"/>
    </location>
</feature>
<dbReference type="InterPro" id="IPR006569">
    <property type="entry name" value="CID_dom"/>
</dbReference>
<dbReference type="OrthoDB" id="343582at2759"/>
<evidence type="ECO:0000259" key="2">
    <source>
        <dbReference type="PROSITE" id="PS51391"/>
    </source>
</evidence>
<feature type="region of interest" description="Disordered" evidence="1">
    <location>
        <begin position="307"/>
        <end position="360"/>
    </location>
</feature>
<dbReference type="InterPro" id="IPR045154">
    <property type="entry name" value="PCF11-like"/>
</dbReference>
<evidence type="ECO:0000313" key="3">
    <source>
        <dbReference type="EMBL" id="KAF2232061.1"/>
    </source>
</evidence>
<dbReference type="Proteomes" id="UP000800092">
    <property type="component" value="Unassembled WGS sequence"/>
</dbReference>
<feature type="compositionally biased region" description="Low complexity" evidence="1">
    <location>
        <begin position="144"/>
        <end position="158"/>
    </location>
</feature>
<protein>
    <recommendedName>
        <fullName evidence="2">CID domain-containing protein</fullName>
    </recommendedName>
</protein>
<dbReference type="Pfam" id="PF04818">
    <property type="entry name" value="CID"/>
    <property type="match status" value="1"/>
</dbReference>